<protein>
    <submittedName>
        <fullName evidence="2">Protein phosphatase 2C</fullName>
    </submittedName>
</protein>
<sequence length="252" mass="29620">MKFDIFKNSVIGYKNLIRGSKSQDYIDYKVEDKFIICSVADGHSTTFFKHSLDGARFACKASIDVLSENFDVDIDKLEEKLKNYEIQKQIDSRWRFLVKEHYKKIYPNVFKIEYIKYSTTLLSVLITDKFILYLKLGDGDIVLKSKDGYKCVIDTRNNLTVDSLGRDNEYKHMMYSVEQREEKENISIVLFTDGYSNAFKNKFDLFNSIECTLQKYNKNIFSRFILLNTYIDYLNSISKNITHDDISIVFIV</sequence>
<keyword evidence="3" id="KW-1185">Reference proteome</keyword>
<name>A0A1V1I271_9FIRM</name>
<dbReference type="KEGG" id="ril:CRIB_1734"/>
<accession>A0A1V1I271</accession>
<feature type="domain" description="PPM-type phosphatase" evidence="1">
    <location>
        <begin position="11"/>
        <end position="218"/>
    </location>
</feature>
<proteinExistence type="predicted"/>
<dbReference type="Proteomes" id="UP000245622">
    <property type="component" value="Chromosome 1"/>
</dbReference>
<dbReference type="GeneID" id="82205766"/>
<evidence type="ECO:0000313" key="3">
    <source>
        <dbReference type="Proteomes" id="UP000245622"/>
    </source>
</evidence>
<dbReference type="Pfam" id="PF13672">
    <property type="entry name" value="PP2C_2"/>
    <property type="match status" value="1"/>
</dbReference>
<dbReference type="AlphaFoldDB" id="A0A1V1I271"/>
<dbReference type="SUPFAM" id="SSF81606">
    <property type="entry name" value="PP2C-like"/>
    <property type="match status" value="1"/>
</dbReference>
<evidence type="ECO:0000313" key="2">
    <source>
        <dbReference type="EMBL" id="CED94341.1"/>
    </source>
</evidence>
<evidence type="ECO:0000259" key="1">
    <source>
        <dbReference type="Pfam" id="PF13672"/>
    </source>
</evidence>
<dbReference type="RefSeq" id="WP_180701872.1">
    <property type="nucleotide sequence ID" value="NZ_LN555523.1"/>
</dbReference>
<dbReference type="InterPro" id="IPR036457">
    <property type="entry name" value="PPM-type-like_dom_sf"/>
</dbReference>
<dbReference type="InterPro" id="IPR001932">
    <property type="entry name" value="PPM-type_phosphatase-like_dom"/>
</dbReference>
<gene>
    <name evidence="2" type="ORF">CRIB_1734</name>
</gene>
<dbReference type="EMBL" id="LN555523">
    <property type="protein sequence ID" value="CED94341.1"/>
    <property type="molecule type" value="Genomic_DNA"/>
</dbReference>
<reference evidence="2 3" key="1">
    <citation type="submission" date="2014-04" db="EMBL/GenBank/DDBJ databases">
        <authorList>
            <person name="Hornung B.V."/>
        </authorList>
    </citation>
    <scope>NUCLEOTIDE SEQUENCE [LARGE SCALE GENOMIC DNA]</scope>
    <source>
        <strain evidence="2 3">CRIB</strain>
    </source>
</reference>
<organism evidence="2 3">
    <name type="scientific">Romboutsia ilealis</name>
    <dbReference type="NCBI Taxonomy" id="1115758"/>
    <lineage>
        <taxon>Bacteria</taxon>
        <taxon>Bacillati</taxon>
        <taxon>Bacillota</taxon>
        <taxon>Clostridia</taxon>
        <taxon>Peptostreptococcales</taxon>
        <taxon>Peptostreptococcaceae</taxon>
        <taxon>Romboutsia</taxon>
    </lineage>
</organism>
<dbReference type="Gene3D" id="3.60.40.10">
    <property type="entry name" value="PPM-type phosphatase domain"/>
    <property type="match status" value="1"/>
</dbReference>